<evidence type="ECO:0000256" key="1">
    <source>
        <dbReference type="SAM" id="MobiDB-lite"/>
    </source>
</evidence>
<organism evidence="2 3">
    <name type="scientific">Vibrio agarivorans</name>
    <dbReference type="NCBI Taxonomy" id="153622"/>
    <lineage>
        <taxon>Bacteria</taxon>
        <taxon>Pseudomonadati</taxon>
        <taxon>Pseudomonadota</taxon>
        <taxon>Gammaproteobacteria</taxon>
        <taxon>Vibrionales</taxon>
        <taxon>Vibrionaceae</taxon>
        <taxon>Vibrio</taxon>
    </lineage>
</organism>
<dbReference type="InterPro" id="IPR016119">
    <property type="entry name" value="Br/Cl_peroxidase_C"/>
</dbReference>
<keyword evidence="2" id="KW-0560">Oxidoreductase</keyword>
<dbReference type="CDD" id="cd03398">
    <property type="entry name" value="PAP2_haloperoxidase"/>
    <property type="match status" value="1"/>
</dbReference>
<dbReference type="InterPro" id="IPR052559">
    <property type="entry name" value="V-haloperoxidase"/>
</dbReference>
<dbReference type="EC" id="1.11.1.-" evidence="2"/>
<dbReference type="Gene3D" id="1.10.606.10">
    <property type="entry name" value="Vanadium-containing Chloroperoxidase, domain 2"/>
    <property type="match status" value="1"/>
</dbReference>
<dbReference type="PANTHER" id="PTHR34599">
    <property type="entry name" value="PEROXIDASE-RELATED"/>
    <property type="match status" value="1"/>
</dbReference>
<protein>
    <submittedName>
        <fullName evidence="2">Vanadium-dependent haloperoxidase</fullName>
        <ecNumber evidence="2">1.11.1.-</ecNumber>
    </submittedName>
</protein>
<proteinExistence type="predicted"/>
<dbReference type="InterPro" id="IPR036938">
    <property type="entry name" value="PAP2/HPO_sf"/>
</dbReference>
<dbReference type="EMBL" id="JAUEOZ010000001">
    <property type="protein sequence ID" value="MDN2480970.1"/>
    <property type="molecule type" value="Genomic_DNA"/>
</dbReference>
<dbReference type="PANTHER" id="PTHR34599:SF1">
    <property type="entry name" value="PHOSPHATIDIC ACID PHOSPHATASE TYPE 2_HALOPEROXIDASE DOMAIN-CONTAINING PROTEIN"/>
    <property type="match status" value="1"/>
</dbReference>
<keyword evidence="3" id="KW-1185">Reference proteome</keyword>
<dbReference type="Proteomes" id="UP001169719">
    <property type="component" value="Unassembled WGS sequence"/>
</dbReference>
<evidence type="ECO:0000313" key="2">
    <source>
        <dbReference type="EMBL" id="MDN2480970.1"/>
    </source>
</evidence>
<evidence type="ECO:0000313" key="3">
    <source>
        <dbReference type="Proteomes" id="UP001169719"/>
    </source>
</evidence>
<reference evidence="2" key="1">
    <citation type="submission" date="2024-05" db="EMBL/GenBank/DDBJ databases">
        <title>Genome Sequences of Four Agar- Degrading Marine Bacteria.</title>
        <authorList>
            <person name="Phillips E.K."/>
            <person name="Shaffer J.C."/>
            <person name="Henson M.W."/>
            <person name="Temperton B."/>
            <person name="Thrash C.J."/>
            <person name="Martin M.O."/>
        </authorList>
    </citation>
    <scope>NUCLEOTIDE SEQUENCE</scope>
    <source>
        <strain evidence="2">EKP203</strain>
    </source>
</reference>
<dbReference type="GO" id="GO:0004601">
    <property type="term" value="F:peroxidase activity"/>
    <property type="evidence" value="ECO:0007669"/>
    <property type="project" value="UniProtKB-KW"/>
</dbReference>
<dbReference type="RefSeq" id="WP_289961117.1">
    <property type="nucleotide sequence ID" value="NZ_JAUEOZ010000001.1"/>
</dbReference>
<comment type="caution">
    <text evidence="2">The sequence shown here is derived from an EMBL/GenBank/DDBJ whole genome shotgun (WGS) entry which is preliminary data.</text>
</comment>
<sequence>MSDTEKRKEEAKKVRMDAAERAFNRPHPEHKSNHNGDDEDQHHYMMNFSKGLHHNQETGLVEDTTKFKKFRKAIDDGLVDAFTSQGIASEKKSPGRKWEAPTAGYVFSLQGPDAQAVTMPPAPALGTVELAYEMAEVYELALLRDVSLKGFSSDSTAPELADSICRLNSICYPLTGGDRNYQIGHPSVEGYEKDRPRTNKDGVIDAQNAYRGSSPGVEVGPYLSQFMLIGNNSLNGDGAPNDGLILFGAQQISQKVPEAHKGQDYMTDWRDWLDAQNGQTEQDTSSLYTSNTRFITTPRDLASYVHHDALYQAYLNALLIMLAKGTSFDPAFKTLSGQGPNTKDYQAGGFALWGGPHILSLVTEVATRALKAVRWQKFNTHLRLRPEVLAARIHKAETLDTKFSLSGEESFKSMRAKIQETVKQIEEKNSSGSALLPMAFQEGSPMHPSYGAGHATVAGACVTILKAFFDGSQPFDATGHGANTAYVASDDGSTLDKVSVVGGNLTVNGELNKLAANISIGRNMAGVHFYSDYFDSLRMGEAIAIGILEEQALCYPKDEFTLTLETFDGDNLTIHRSGVF</sequence>
<gene>
    <name evidence="2" type="ORF">QWJ08_06145</name>
</gene>
<name>A0ABT7XYV6_9VIBR</name>
<feature type="region of interest" description="Disordered" evidence="1">
    <location>
        <begin position="1"/>
        <end position="41"/>
    </location>
</feature>
<accession>A0ABT7XYV6</accession>
<keyword evidence="2" id="KW-0575">Peroxidase</keyword>
<dbReference type="SUPFAM" id="SSF48317">
    <property type="entry name" value="Acid phosphatase/Vanadium-dependent haloperoxidase"/>
    <property type="match status" value="1"/>
</dbReference>